<dbReference type="SUPFAM" id="SSF57095">
    <property type="entry name" value="Scorpion toxin-like"/>
    <property type="match status" value="1"/>
</dbReference>
<name>A0A8H7BH19_9FUNG</name>
<evidence type="ECO:0000256" key="2">
    <source>
        <dbReference type="ARBA" id="ARBA00023157"/>
    </source>
</evidence>
<keyword evidence="3" id="KW-0732">Signal</keyword>
<evidence type="ECO:0000256" key="3">
    <source>
        <dbReference type="SAM" id="SignalP"/>
    </source>
</evidence>
<dbReference type="Gene3D" id="3.30.30.10">
    <property type="entry name" value="Knottin, scorpion toxin-like"/>
    <property type="match status" value="1"/>
</dbReference>
<evidence type="ECO:0000259" key="4">
    <source>
        <dbReference type="PROSITE" id="PS51378"/>
    </source>
</evidence>
<keyword evidence="6" id="KW-1185">Reference proteome</keyword>
<organism evidence="5 6">
    <name type="scientific">Apophysomyces ossiformis</name>
    <dbReference type="NCBI Taxonomy" id="679940"/>
    <lineage>
        <taxon>Eukaryota</taxon>
        <taxon>Fungi</taxon>
        <taxon>Fungi incertae sedis</taxon>
        <taxon>Mucoromycota</taxon>
        <taxon>Mucoromycotina</taxon>
        <taxon>Mucoromycetes</taxon>
        <taxon>Mucorales</taxon>
        <taxon>Mucorineae</taxon>
        <taxon>Mucoraceae</taxon>
        <taxon>Apophysomyces</taxon>
    </lineage>
</organism>
<dbReference type="InterPro" id="IPR036574">
    <property type="entry name" value="Scorpion_toxin-like_sf"/>
</dbReference>
<accession>A0A8H7BH19</accession>
<sequence length="94" mass="9661">MRFTAVLGFVSLAVLANASVIPASVDASVSQPNGVEGVTEGTHVDTLVGDEILEKRAGWTCAWGGNKACQVKCVGMGKSGGYCSKTNVCTCHRG</sequence>
<gene>
    <name evidence="5" type="ORF">EC973_002132</name>
</gene>
<dbReference type="Pfam" id="PF01097">
    <property type="entry name" value="Defensin_2"/>
    <property type="match status" value="1"/>
</dbReference>
<dbReference type="Proteomes" id="UP000605846">
    <property type="component" value="Unassembled WGS sequence"/>
</dbReference>
<dbReference type="InterPro" id="IPR001542">
    <property type="entry name" value="Defensin_invertebrate/fungal"/>
</dbReference>
<proteinExistence type="inferred from homology"/>
<feature type="domain" description="Invertebrate defensins family profile" evidence="4">
    <location>
        <begin position="58"/>
        <end position="93"/>
    </location>
</feature>
<dbReference type="GO" id="GO:0006952">
    <property type="term" value="P:defense response"/>
    <property type="evidence" value="ECO:0007669"/>
    <property type="project" value="InterPro"/>
</dbReference>
<feature type="chain" id="PRO_5034171369" description="Invertebrate defensins family profile domain-containing protein" evidence="3">
    <location>
        <begin position="19"/>
        <end position="94"/>
    </location>
</feature>
<comment type="caution">
    <text evidence="5">The sequence shown here is derived from an EMBL/GenBank/DDBJ whole genome shotgun (WGS) entry which is preliminary data.</text>
</comment>
<protein>
    <recommendedName>
        <fullName evidence="4">Invertebrate defensins family profile domain-containing protein</fullName>
    </recommendedName>
</protein>
<evidence type="ECO:0000313" key="6">
    <source>
        <dbReference type="Proteomes" id="UP000605846"/>
    </source>
</evidence>
<feature type="signal peptide" evidence="3">
    <location>
        <begin position="1"/>
        <end position="18"/>
    </location>
</feature>
<reference evidence="5" key="1">
    <citation type="submission" date="2020-01" db="EMBL/GenBank/DDBJ databases">
        <title>Genome Sequencing of Three Apophysomyces-Like Fungal Strains Confirms a Novel Fungal Genus in the Mucoromycota with divergent Burkholderia-like Endosymbiotic Bacteria.</title>
        <authorList>
            <person name="Stajich J.E."/>
            <person name="Macias A.M."/>
            <person name="Carter-House D."/>
            <person name="Lovett B."/>
            <person name="Kasson L.R."/>
            <person name="Berry K."/>
            <person name="Grigoriev I."/>
            <person name="Chang Y."/>
            <person name="Spatafora J."/>
            <person name="Kasson M.T."/>
        </authorList>
    </citation>
    <scope>NUCLEOTIDE SEQUENCE</scope>
    <source>
        <strain evidence="5">NRRL A-21654</strain>
    </source>
</reference>
<comment type="similarity">
    <text evidence="1">Belongs to the invertebrate defensin family.</text>
</comment>
<dbReference type="EMBL" id="JABAYA010000157">
    <property type="protein sequence ID" value="KAF7723286.1"/>
    <property type="molecule type" value="Genomic_DNA"/>
</dbReference>
<keyword evidence="2" id="KW-1015">Disulfide bond</keyword>
<evidence type="ECO:0000313" key="5">
    <source>
        <dbReference type="EMBL" id="KAF7723286.1"/>
    </source>
</evidence>
<dbReference type="OrthoDB" id="4235079at2759"/>
<dbReference type="AlphaFoldDB" id="A0A8H7BH19"/>
<evidence type="ECO:0000256" key="1">
    <source>
        <dbReference type="ARBA" id="ARBA00007085"/>
    </source>
</evidence>
<dbReference type="PROSITE" id="PS51378">
    <property type="entry name" value="INVERT_DEFENSINS"/>
    <property type="match status" value="1"/>
</dbReference>